<dbReference type="Gene3D" id="2.60.40.10">
    <property type="entry name" value="Immunoglobulins"/>
    <property type="match status" value="1"/>
</dbReference>
<dbReference type="SUPFAM" id="SSF46626">
    <property type="entry name" value="Cytochrome c"/>
    <property type="match status" value="1"/>
</dbReference>
<dbReference type="CDD" id="cd00146">
    <property type="entry name" value="PKD"/>
    <property type="match status" value="1"/>
</dbReference>
<dbReference type="Pfam" id="PF00034">
    <property type="entry name" value="Cytochrom_C"/>
    <property type="match status" value="1"/>
</dbReference>
<feature type="region of interest" description="Disordered" evidence="6">
    <location>
        <begin position="331"/>
        <end position="364"/>
    </location>
</feature>
<dbReference type="InterPro" id="IPR009056">
    <property type="entry name" value="Cyt_c-like_dom"/>
</dbReference>
<evidence type="ECO:0000256" key="5">
    <source>
        <dbReference type="PROSITE-ProRule" id="PRU00433"/>
    </source>
</evidence>
<dbReference type="Gene3D" id="2.60.120.260">
    <property type="entry name" value="Galactose-binding domain-like"/>
    <property type="match status" value="1"/>
</dbReference>
<dbReference type="InterPro" id="IPR035986">
    <property type="entry name" value="PKD_dom_sf"/>
</dbReference>
<evidence type="ECO:0000256" key="1">
    <source>
        <dbReference type="ARBA" id="ARBA00022617"/>
    </source>
</evidence>
<dbReference type="PROSITE" id="PS51175">
    <property type="entry name" value="CBM6"/>
    <property type="match status" value="1"/>
</dbReference>
<keyword evidence="2 5" id="KW-0479">Metal-binding</keyword>
<keyword evidence="4 5" id="KW-0408">Iron</keyword>
<dbReference type="InterPro" id="IPR012938">
    <property type="entry name" value="Glc/Sorbosone_DH"/>
</dbReference>
<dbReference type="InterPro" id="IPR029062">
    <property type="entry name" value="Class_I_gatase-like"/>
</dbReference>
<dbReference type="PANTHER" id="PTHR19328">
    <property type="entry name" value="HEDGEHOG-INTERACTING PROTEIN"/>
    <property type="match status" value="1"/>
</dbReference>
<dbReference type="PROSITE" id="PS51257">
    <property type="entry name" value="PROKAR_LIPOPROTEIN"/>
    <property type="match status" value="1"/>
</dbReference>
<evidence type="ECO:0000256" key="2">
    <source>
        <dbReference type="ARBA" id="ARBA00022723"/>
    </source>
</evidence>
<feature type="domain" description="Cytochrome c" evidence="8">
    <location>
        <begin position="781"/>
        <end position="867"/>
    </location>
</feature>
<evidence type="ECO:0000313" key="10">
    <source>
        <dbReference type="EMBL" id="WKN34759.1"/>
    </source>
</evidence>
<dbReference type="Gene3D" id="3.40.50.880">
    <property type="match status" value="1"/>
</dbReference>
<reference evidence="10" key="1">
    <citation type="journal article" date="2023" name="Comput. Struct. Biotechnol. J.">
        <title>Discovery of a novel marine Bacteroidetes with a rich repertoire of carbohydrate-active enzymes.</title>
        <authorList>
            <person name="Chen B."/>
            <person name="Liu G."/>
            <person name="Chen Q."/>
            <person name="Wang H."/>
            <person name="Liu L."/>
            <person name="Tang K."/>
        </authorList>
    </citation>
    <scope>NUCLEOTIDE SEQUENCE</scope>
    <source>
        <strain evidence="10">TK19036</strain>
    </source>
</reference>
<feature type="compositionally biased region" description="Polar residues" evidence="6">
    <location>
        <begin position="331"/>
        <end position="342"/>
    </location>
</feature>
<evidence type="ECO:0000259" key="8">
    <source>
        <dbReference type="PROSITE" id="PS51007"/>
    </source>
</evidence>
<dbReference type="SUPFAM" id="SSF49785">
    <property type="entry name" value="Galactose-binding domain-like"/>
    <property type="match status" value="1"/>
</dbReference>
<dbReference type="InterPro" id="IPR000601">
    <property type="entry name" value="PKD_dom"/>
</dbReference>
<evidence type="ECO:0000256" key="6">
    <source>
        <dbReference type="SAM" id="MobiDB-lite"/>
    </source>
</evidence>
<dbReference type="PROSITE" id="PS50093">
    <property type="entry name" value="PKD"/>
    <property type="match status" value="1"/>
</dbReference>
<dbReference type="Pfam" id="PF18911">
    <property type="entry name" value="PKD_4"/>
    <property type="match status" value="1"/>
</dbReference>
<dbReference type="CDD" id="cd04084">
    <property type="entry name" value="CBM6_xylanase-like"/>
    <property type="match status" value="1"/>
</dbReference>
<dbReference type="InterPro" id="IPR029010">
    <property type="entry name" value="ThuA-like"/>
</dbReference>
<dbReference type="SUPFAM" id="SSF52317">
    <property type="entry name" value="Class I glutamine amidotransferase-like"/>
    <property type="match status" value="1"/>
</dbReference>
<dbReference type="Pfam" id="PF07995">
    <property type="entry name" value="GSDH"/>
    <property type="match status" value="1"/>
</dbReference>
<feature type="domain" description="PKD" evidence="7">
    <location>
        <begin position="627"/>
        <end position="710"/>
    </location>
</feature>
<evidence type="ECO:0000256" key="4">
    <source>
        <dbReference type="ARBA" id="ARBA00023004"/>
    </source>
</evidence>
<evidence type="ECO:0000256" key="3">
    <source>
        <dbReference type="ARBA" id="ARBA00022729"/>
    </source>
</evidence>
<dbReference type="Gene3D" id="2.120.10.30">
    <property type="entry name" value="TolB, C-terminal domain"/>
    <property type="match status" value="1"/>
</dbReference>
<dbReference type="SMART" id="SM00089">
    <property type="entry name" value="PKD"/>
    <property type="match status" value="1"/>
</dbReference>
<dbReference type="GO" id="GO:0009055">
    <property type="term" value="F:electron transfer activity"/>
    <property type="evidence" value="ECO:0007669"/>
    <property type="project" value="InterPro"/>
</dbReference>
<dbReference type="SUPFAM" id="SSF49299">
    <property type="entry name" value="PKD domain"/>
    <property type="match status" value="1"/>
</dbReference>
<dbReference type="PANTHER" id="PTHR19328:SF75">
    <property type="entry name" value="ALDOSE SUGAR DEHYDROGENASE YLII"/>
    <property type="match status" value="1"/>
</dbReference>
<gene>
    <name evidence="10" type="ORF">K4G66_20500</name>
</gene>
<protein>
    <submittedName>
        <fullName evidence="10">PQQ-dependent sugar dehydrogenase</fullName>
    </submittedName>
</protein>
<dbReference type="Gene3D" id="1.10.760.10">
    <property type="entry name" value="Cytochrome c-like domain"/>
    <property type="match status" value="1"/>
</dbReference>
<dbReference type="PROSITE" id="PS51007">
    <property type="entry name" value="CYTC"/>
    <property type="match status" value="1"/>
</dbReference>
<dbReference type="SMART" id="SM00606">
    <property type="entry name" value="CBD_IV"/>
    <property type="match status" value="1"/>
</dbReference>
<dbReference type="InterPro" id="IPR006584">
    <property type="entry name" value="Cellulose-bd_IV"/>
</dbReference>
<dbReference type="Pfam" id="PF06283">
    <property type="entry name" value="ThuA"/>
    <property type="match status" value="1"/>
</dbReference>
<dbReference type="GO" id="GO:0046872">
    <property type="term" value="F:metal ion binding"/>
    <property type="evidence" value="ECO:0007669"/>
    <property type="project" value="UniProtKB-KW"/>
</dbReference>
<dbReference type="InterPro" id="IPR022409">
    <property type="entry name" value="PKD/Chitinase_dom"/>
</dbReference>
<accession>A0AA49GJD5</accession>
<keyword evidence="1 5" id="KW-0349">Heme</keyword>
<sequence length="1054" mass="117267">MLRFWWISLLFLLFACHDSSRRMLIVCTEASPEGLSAFQEAAESQGLEVNTVANLAAIDEDTLQQYRTLVLWQLPEHSLSYVQQTDLERFVQAGGGLVSVGTNLAPQYQWPWYQQLASQFGEEAEETLVQKVSTHDEGHSATAGVAFDGGYVALLPNPDEISQDQLSEILAEASAHPVNYVLARSPRVPDASRFTRIVLDNDLNEPMEMDILPDGRVLYIERRGKVFLYNPETQERKMLTEFDVCTEGNYEDGLLGVAVDPKFSQNRRVYFYYSHPVDSVQRLSRFYLSSDSLILSSEKKLLDVPVQRYTCCHSGGSIQFGPDGLLYLSTGDNTSSKESNGYSPLDERPGRGPFDSQKSSGNTHDLRGKILRIRVNDDGSYSIPQGNLFAKDGSEGRPEIYIMGARNPFRITIDPKTNWLYWGDVGPDVGKDGIQGPQSYDEWNQARKPGNYGWPYFVADNKAYPDWDFYTDTPGPYYNPADPVNESPNNYGSKHLPPAQPAMIWYPYSESEQWPNLGTGSRSAMAGPIYYSDQYPFSEVKFPSYYDGKFFIFEWARSWIKVVSFDAQGLPNKIEPFPIDMPLSKPIDMEFGPDGALYVLEYGANYFANNDEARLVKIEYAEGNRNPIAQLTAEQKVGAAPFTVQFSALSSYDYDAEDELSYEWYFSDDKVQSTEAEPTFTFEETGVYTPRLVVKDQEGNTSSAQTEIRVGNAPPQVVISIDGNQSFYFDNQRLNYKVQVSDQEDGSTQAGQIAPEAVPVRFDYLQESKDLALLGSGMSVSPFLKGKQLIDGSDCKSCHALAEKSIGPSYQDVAGRYHTSPDTIISYLANKIITGGNGNWGHSLMAAHPQHSVEETSQMAQYILSLADTNGASANTSALEGTYVLNRHKGENGAYYLSAQYTDQGGNGMPPLTTRKTIALRHPRVQAEDYEEFSQVSRQRPNGGEFAFVSNIVDGAYIGFHDIDLTDIASLTFSAGGQVGGTIEVRLDSAEGALVGQANVTPSEDRRALNEYAASVQPTKGKHDVYLLFRNPEAPDQSLFILDWMYFHASGDAL</sequence>
<dbReference type="InterPro" id="IPR036909">
    <property type="entry name" value="Cyt_c-like_dom_sf"/>
</dbReference>
<evidence type="ECO:0000259" key="9">
    <source>
        <dbReference type="PROSITE" id="PS51175"/>
    </source>
</evidence>
<dbReference type="InterPro" id="IPR011041">
    <property type="entry name" value="Quinoprot_gluc/sorb_DH_b-prop"/>
</dbReference>
<feature type="domain" description="CBM6" evidence="9">
    <location>
        <begin position="923"/>
        <end position="1048"/>
    </location>
</feature>
<name>A0AA49GJD5_9BACT</name>
<dbReference type="InterPro" id="IPR011042">
    <property type="entry name" value="6-blade_b-propeller_TolB-like"/>
</dbReference>
<dbReference type="EMBL" id="CP120682">
    <property type="protein sequence ID" value="WKN34759.1"/>
    <property type="molecule type" value="Genomic_DNA"/>
</dbReference>
<dbReference type="Pfam" id="PF03422">
    <property type="entry name" value="CBM_6"/>
    <property type="match status" value="1"/>
</dbReference>
<dbReference type="InterPro" id="IPR013783">
    <property type="entry name" value="Ig-like_fold"/>
</dbReference>
<evidence type="ECO:0000259" key="7">
    <source>
        <dbReference type="PROSITE" id="PS50093"/>
    </source>
</evidence>
<reference evidence="10" key="2">
    <citation type="journal article" date="2024" name="Antonie Van Leeuwenhoek">
        <title>Roseihalotalea indica gen. nov., sp. nov., a halophilic Bacteroidetes from mesopelagic Southwest Indian Ocean with higher carbohydrate metabolic potential.</title>
        <authorList>
            <person name="Chen B."/>
            <person name="Zhang M."/>
            <person name="Lin D."/>
            <person name="Ye J."/>
            <person name="Tang K."/>
        </authorList>
    </citation>
    <scope>NUCLEOTIDE SEQUENCE</scope>
    <source>
        <strain evidence="10">TK19036</strain>
    </source>
</reference>
<dbReference type="InterPro" id="IPR005084">
    <property type="entry name" value="CBM6"/>
</dbReference>
<dbReference type="SUPFAM" id="SSF50952">
    <property type="entry name" value="Soluble quinoprotein glucose dehydrogenase"/>
    <property type="match status" value="1"/>
</dbReference>
<dbReference type="GO" id="GO:0020037">
    <property type="term" value="F:heme binding"/>
    <property type="evidence" value="ECO:0007669"/>
    <property type="project" value="InterPro"/>
</dbReference>
<organism evidence="10">
    <name type="scientific">Roseihalotalea indica</name>
    <dbReference type="NCBI Taxonomy" id="2867963"/>
    <lineage>
        <taxon>Bacteria</taxon>
        <taxon>Pseudomonadati</taxon>
        <taxon>Bacteroidota</taxon>
        <taxon>Cytophagia</taxon>
        <taxon>Cytophagales</taxon>
        <taxon>Catalimonadaceae</taxon>
        <taxon>Roseihalotalea</taxon>
    </lineage>
</organism>
<proteinExistence type="predicted"/>
<dbReference type="AlphaFoldDB" id="A0AA49GJD5"/>
<keyword evidence="3" id="KW-0732">Signal</keyword>
<dbReference type="GO" id="GO:0030246">
    <property type="term" value="F:carbohydrate binding"/>
    <property type="evidence" value="ECO:0007669"/>
    <property type="project" value="InterPro"/>
</dbReference>
<dbReference type="InterPro" id="IPR008979">
    <property type="entry name" value="Galactose-bd-like_sf"/>
</dbReference>